<sequence length="158" mass="18606">SLPRQIAIRKEEERERDEKREREDILKRKTSERERERARREESRFLAASARARVDSWRCRAALIFCSRRIYVDELDFRVDGNRLGGNIRNMGRRKVSARHDVRGQGDENEEKVVLGIRGYFDFAATFRYTLGCSERDGCGLRATSEFRSTDVQQFDPN</sequence>
<organism evidence="2 3">
    <name type="scientific">Trachymyrmex cornetzi</name>
    <dbReference type="NCBI Taxonomy" id="471704"/>
    <lineage>
        <taxon>Eukaryota</taxon>
        <taxon>Metazoa</taxon>
        <taxon>Ecdysozoa</taxon>
        <taxon>Arthropoda</taxon>
        <taxon>Hexapoda</taxon>
        <taxon>Insecta</taxon>
        <taxon>Pterygota</taxon>
        <taxon>Neoptera</taxon>
        <taxon>Endopterygota</taxon>
        <taxon>Hymenoptera</taxon>
        <taxon>Apocrita</taxon>
        <taxon>Aculeata</taxon>
        <taxon>Formicoidea</taxon>
        <taxon>Formicidae</taxon>
        <taxon>Myrmicinae</taxon>
        <taxon>Trachymyrmex</taxon>
    </lineage>
</organism>
<gene>
    <name evidence="2" type="ORF">ALC57_18897</name>
</gene>
<evidence type="ECO:0000313" key="2">
    <source>
        <dbReference type="EMBL" id="KYN08931.1"/>
    </source>
</evidence>
<protein>
    <submittedName>
        <fullName evidence="2">Uncharacterized protein</fullName>
    </submittedName>
</protein>
<keyword evidence="3" id="KW-1185">Reference proteome</keyword>
<feature type="non-terminal residue" evidence="2">
    <location>
        <position position="1"/>
    </location>
</feature>
<feature type="region of interest" description="Disordered" evidence="1">
    <location>
        <begin position="1"/>
        <end position="37"/>
    </location>
</feature>
<name>A0A195D7T0_9HYME</name>
<dbReference type="AlphaFoldDB" id="A0A195D7T0"/>
<accession>A0A195D7T0</accession>
<proteinExistence type="predicted"/>
<dbReference type="EMBL" id="KQ981153">
    <property type="protein sequence ID" value="KYN08931.1"/>
    <property type="molecule type" value="Genomic_DNA"/>
</dbReference>
<evidence type="ECO:0000313" key="3">
    <source>
        <dbReference type="Proteomes" id="UP000078492"/>
    </source>
</evidence>
<dbReference type="Proteomes" id="UP000078492">
    <property type="component" value="Unassembled WGS sequence"/>
</dbReference>
<feature type="compositionally biased region" description="Basic and acidic residues" evidence="1">
    <location>
        <begin position="8"/>
        <end position="37"/>
    </location>
</feature>
<reference evidence="2 3" key="1">
    <citation type="submission" date="2015-09" db="EMBL/GenBank/DDBJ databases">
        <title>Trachymyrmex cornetzi WGS genome.</title>
        <authorList>
            <person name="Nygaard S."/>
            <person name="Hu H."/>
            <person name="Boomsma J."/>
            <person name="Zhang G."/>
        </authorList>
    </citation>
    <scope>NUCLEOTIDE SEQUENCE [LARGE SCALE GENOMIC DNA]</scope>
    <source>
        <strain evidence="2">Tcor2-1</strain>
        <tissue evidence="2">Whole body</tissue>
    </source>
</reference>
<evidence type="ECO:0000256" key="1">
    <source>
        <dbReference type="SAM" id="MobiDB-lite"/>
    </source>
</evidence>